<dbReference type="EMBL" id="IACN01049462">
    <property type="protein sequence ID" value="LAB54751.1"/>
    <property type="molecule type" value="Transcribed_RNA"/>
</dbReference>
<evidence type="ECO:0000313" key="1">
    <source>
        <dbReference type="EMBL" id="LAB54751.1"/>
    </source>
</evidence>
<name>A0A2D4P9S5_MICSU</name>
<accession>A0A2D4P9S5</accession>
<proteinExistence type="predicted"/>
<sequence>MCVIGSLLRKYFYLFESIFDSDYLDWFLWQCFSEVACHCLLLRAERKQLAQGSLLALHSRWDKNSQSPSFKSGASTRTTNCLSNLEENRVQMLQQPSTSSTS</sequence>
<reference evidence="1" key="2">
    <citation type="submission" date="2017-11" db="EMBL/GenBank/DDBJ databases">
        <title>Coralsnake Venomics: Analyses of Venom Gland Transcriptomes and Proteomes of Six Brazilian Taxa.</title>
        <authorList>
            <person name="Aird S.D."/>
            <person name="Jorge da Silva N."/>
            <person name="Qiu L."/>
            <person name="Villar-Briones A."/>
            <person name="Aparecida-Saddi V."/>
            <person name="Campos-Telles M.P."/>
            <person name="Grau M."/>
            <person name="Mikheyev A.S."/>
        </authorList>
    </citation>
    <scope>NUCLEOTIDE SEQUENCE</scope>
    <source>
        <tissue evidence="1">Venom_gland</tissue>
    </source>
</reference>
<dbReference type="AlphaFoldDB" id="A0A2D4P9S5"/>
<reference evidence="1" key="1">
    <citation type="submission" date="2017-07" db="EMBL/GenBank/DDBJ databases">
        <authorList>
            <person name="Mikheyev A."/>
            <person name="Grau M."/>
        </authorList>
    </citation>
    <scope>NUCLEOTIDE SEQUENCE</scope>
    <source>
        <tissue evidence="1">Venom_gland</tissue>
    </source>
</reference>
<organism evidence="1">
    <name type="scientific">Micrurus surinamensis</name>
    <name type="common">Surinam coral snake</name>
    <dbReference type="NCBI Taxonomy" id="129470"/>
    <lineage>
        <taxon>Eukaryota</taxon>
        <taxon>Metazoa</taxon>
        <taxon>Chordata</taxon>
        <taxon>Craniata</taxon>
        <taxon>Vertebrata</taxon>
        <taxon>Euteleostomi</taxon>
        <taxon>Lepidosauria</taxon>
        <taxon>Squamata</taxon>
        <taxon>Bifurcata</taxon>
        <taxon>Unidentata</taxon>
        <taxon>Episquamata</taxon>
        <taxon>Toxicofera</taxon>
        <taxon>Serpentes</taxon>
        <taxon>Colubroidea</taxon>
        <taxon>Elapidae</taxon>
        <taxon>Elapinae</taxon>
        <taxon>Micrurus</taxon>
    </lineage>
</organism>
<protein>
    <submittedName>
        <fullName evidence="1">Uncharacterized protein</fullName>
    </submittedName>
</protein>